<accession>A0ABV5V4F1</accession>
<evidence type="ECO:0000256" key="1">
    <source>
        <dbReference type="ARBA" id="ARBA00009108"/>
    </source>
</evidence>
<comment type="similarity">
    <text evidence="1">Belongs to the UPF0749 family.</text>
</comment>
<keyword evidence="6" id="KW-1185">Reference proteome</keyword>
<reference evidence="5 6" key="1">
    <citation type="submission" date="2024-09" db="EMBL/GenBank/DDBJ databases">
        <authorList>
            <person name="Sun Q."/>
            <person name="Mori K."/>
        </authorList>
    </citation>
    <scope>NUCLEOTIDE SEQUENCE [LARGE SCALE GENOMIC DNA]</scope>
    <source>
        <strain evidence="5 6">JCM 12763</strain>
    </source>
</reference>
<organism evidence="5 6">
    <name type="scientific">Ornithinimicrobium kibberense</name>
    <dbReference type="NCBI Taxonomy" id="282060"/>
    <lineage>
        <taxon>Bacteria</taxon>
        <taxon>Bacillati</taxon>
        <taxon>Actinomycetota</taxon>
        <taxon>Actinomycetes</taxon>
        <taxon>Micrococcales</taxon>
        <taxon>Ornithinimicrobiaceae</taxon>
        <taxon>Ornithinimicrobium</taxon>
    </lineage>
</organism>
<comment type="caution">
    <text evidence="5">The sequence shown here is derived from an EMBL/GenBank/DDBJ whole genome shotgun (WGS) entry which is preliminary data.</text>
</comment>
<feature type="coiled-coil region" evidence="2">
    <location>
        <begin position="81"/>
        <end position="108"/>
    </location>
</feature>
<keyword evidence="4" id="KW-1133">Transmembrane helix</keyword>
<evidence type="ECO:0000313" key="6">
    <source>
        <dbReference type="Proteomes" id="UP001589613"/>
    </source>
</evidence>
<dbReference type="Gene3D" id="3.30.70.1880">
    <property type="entry name" value="Protein of unknown function DUF881"/>
    <property type="match status" value="1"/>
</dbReference>
<dbReference type="Pfam" id="PF05949">
    <property type="entry name" value="DUF881"/>
    <property type="match status" value="1"/>
</dbReference>
<keyword evidence="4" id="KW-0812">Transmembrane</keyword>
<dbReference type="Proteomes" id="UP001589613">
    <property type="component" value="Unassembled WGS sequence"/>
</dbReference>
<name>A0ABV5V4F1_9MICO</name>
<dbReference type="EMBL" id="JBHMAX010000020">
    <property type="protein sequence ID" value="MFB9732615.1"/>
    <property type="molecule type" value="Genomic_DNA"/>
</dbReference>
<evidence type="ECO:0000313" key="5">
    <source>
        <dbReference type="EMBL" id="MFB9732615.1"/>
    </source>
</evidence>
<evidence type="ECO:0000256" key="4">
    <source>
        <dbReference type="SAM" id="Phobius"/>
    </source>
</evidence>
<dbReference type="InterPro" id="IPR010273">
    <property type="entry name" value="DUF881"/>
</dbReference>
<feature type="compositionally biased region" description="Basic and acidic residues" evidence="3">
    <location>
        <begin position="9"/>
        <end position="26"/>
    </location>
</feature>
<dbReference type="RefSeq" id="WP_141339314.1">
    <property type="nucleotide sequence ID" value="NZ_JBHMAX010000020.1"/>
</dbReference>
<feature type="region of interest" description="Disordered" evidence="3">
    <location>
        <begin position="1"/>
        <end position="26"/>
    </location>
</feature>
<dbReference type="PANTHER" id="PTHR37313">
    <property type="entry name" value="UPF0749 PROTEIN RV1825"/>
    <property type="match status" value="1"/>
</dbReference>
<proteinExistence type="inferred from homology"/>
<feature type="transmembrane region" description="Helical" evidence="4">
    <location>
        <begin position="39"/>
        <end position="59"/>
    </location>
</feature>
<gene>
    <name evidence="5" type="ORF">ACFFN0_11250</name>
</gene>
<sequence>MPATPRPRGALERIRRRAGHDPTPEQARRRLRAITSLRLAPGQVVAAVITALLGVALVAQVRAQDEAGLSQLRESELVALLDDVSGRVDDLQQEVLELEADRRRLEGQQGDVAAAEAARERLQSYAILAGTAPVTGPGISVIVDDPDGGMTQTMLLDAIQELRDAGAEAIQVGSVRVVASSHVGVAEGAGGGSVTLDGAVLVPPFRIVAVGEPDTLAGGLAIPGGFLDSLRGAGATVQVVEGDEVLVDAVRPTPDLRWAEPVPATPSS</sequence>
<evidence type="ECO:0000256" key="2">
    <source>
        <dbReference type="SAM" id="Coils"/>
    </source>
</evidence>
<dbReference type="PANTHER" id="PTHR37313:SF2">
    <property type="entry name" value="UPF0749 PROTEIN YLXX"/>
    <property type="match status" value="1"/>
</dbReference>
<keyword evidence="2" id="KW-0175">Coiled coil</keyword>
<protein>
    <submittedName>
        <fullName evidence="5">DUF881 domain-containing protein</fullName>
    </submittedName>
</protein>
<keyword evidence="4" id="KW-0472">Membrane</keyword>
<evidence type="ECO:0000256" key="3">
    <source>
        <dbReference type="SAM" id="MobiDB-lite"/>
    </source>
</evidence>